<dbReference type="PRINTS" id="PR00730">
    <property type="entry name" value="THERMOLYSIN"/>
</dbReference>
<dbReference type="PANTHER" id="PTHR43579">
    <property type="match status" value="1"/>
</dbReference>
<dbReference type="SUPFAM" id="SSF55486">
    <property type="entry name" value="Metalloproteases ('zincins'), catalytic domain"/>
    <property type="match status" value="1"/>
</dbReference>
<dbReference type="EMBL" id="JANBVO010000017">
    <property type="protein sequence ID" value="KAJ9144271.1"/>
    <property type="molecule type" value="Genomic_DNA"/>
</dbReference>
<evidence type="ECO:0000313" key="10">
    <source>
        <dbReference type="EMBL" id="KAJ9144271.1"/>
    </source>
</evidence>
<dbReference type="Pfam" id="PF16485">
    <property type="entry name" value="PLN_propep"/>
    <property type="match status" value="1"/>
</dbReference>
<dbReference type="PANTHER" id="PTHR43579:SF1">
    <property type="entry name" value="NEUTRAL METALLOPROTEINASE"/>
    <property type="match status" value="1"/>
</dbReference>
<accession>A0AA38S079</accession>
<dbReference type="InterPro" id="IPR001570">
    <property type="entry name" value="Peptidase_M4_C_domain"/>
</dbReference>
<comment type="caution">
    <text evidence="10">The sequence shown here is derived from an EMBL/GenBank/DDBJ whole genome shotgun (WGS) entry which is preliminary data.</text>
</comment>
<dbReference type="GO" id="GO:0006508">
    <property type="term" value="P:proteolysis"/>
    <property type="evidence" value="ECO:0007669"/>
    <property type="project" value="UniProtKB-KW"/>
</dbReference>
<dbReference type="CDD" id="cd09597">
    <property type="entry name" value="M4_TLP"/>
    <property type="match status" value="1"/>
</dbReference>
<evidence type="ECO:0000256" key="3">
    <source>
        <dbReference type="ARBA" id="ARBA00022723"/>
    </source>
</evidence>
<dbReference type="Gene3D" id="1.10.390.10">
    <property type="entry name" value="Neutral Protease Domain 2"/>
    <property type="match status" value="1"/>
</dbReference>
<evidence type="ECO:0000256" key="2">
    <source>
        <dbReference type="ARBA" id="ARBA00022670"/>
    </source>
</evidence>
<dbReference type="GO" id="GO:0004222">
    <property type="term" value="F:metalloendopeptidase activity"/>
    <property type="evidence" value="ECO:0007669"/>
    <property type="project" value="InterPro"/>
</dbReference>
<keyword evidence="5" id="KW-0862">Zinc</keyword>
<evidence type="ECO:0000256" key="6">
    <source>
        <dbReference type="ARBA" id="ARBA00023049"/>
    </source>
</evidence>
<dbReference type="Proteomes" id="UP001174694">
    <property type="component" value="Unassembled WGS sequence"/>
</dbReference>
<protein>
    <submittedName>
        <fullName evidence="10">Metalloprotease</fullName>
    </submittedName>
</protein>
<keyword evidence="11" id="KW-1185">Reference proteome</keyword>
<dbReference type="Gene3D" id="3.10.170.10">
    <property type="match status" value="1"/>
</dbReference>
<gene>
    <name evidence="10" type="ORF">NKR23_g6175</name>
</gene>
<reference evidence="10" key="1">
    <citation type="submission" date="2022-07" db="EMBL/GenBank/DDBJ databases">
        <title>Fungi with potential for degradation of polypropylene.</title>
        <authorList>
            <person name="Gostincar C."/>
        </authorList>
    </citation>
    <scope>NUCLEOTIDE SEQUENCE</scope>
    <source>
        <strain evidence="10">EXF-13308</strain>
    </source>
</reference>
<comment type="similarity">
    <text evidence="1">Belongs to the peptidase M4 family.</text>
</comment>
<evidence type="ECO:0000259" key="8">
    <source>
        <dbReference type="Pfam" id="PF02868"/>
    </source>
</evidence>
<feature type="domain" description="Protealysin N-terminal propeptide" evidence="9">
    <location>
        <begin position="69"/>
        <end position="111"/>
    </location>
</feature>
<name>A0AA38S079_9PEZI</name>
<sequence>MSSAHATCAVVPPYLLNAIAQSPHLDETHKAAARFSLTARDKYIKKRTERLAALTAPRGAQRHLAYRPSIVPDFLLKSIIESDNVDEETKACAQRDLEHIQKVHASYQAVQGLAAKDKTEGQQTLAGDASAGTTAAKFYRAVYDAKHDDDEDDLPGTQVRLEGQDAVKDESANEAYDNCGHVLDFYAKIFNWKSIDNQNMHVISSVHFAKNYENAFWDPEKMQMVYGDGHDFLYHFTKCVDVIGHEMTHAVTEHTSPLDYQGQSGALNEHVSDVFGIMIKQMVEQEDAANADWLIGEGCLLPGVKGVALRNMKAPGTAYDDPRFGKDPQPDNFRDYKLTLDDNGGVHLYSGIPNKAFYLASVAFGGFSWEKAGKIWWETMNSGRVPAKCTFLQFADVTVDKAEELFGDNAAKIVRDAWTQVGVVRKGH</sequence>
<evidence type="ECO:0000256" key="5">
    <source>
        <dbReference type="ARBA" id="ARBA00022833"/>
    </source>
</evidence>
<feature type="domain" description="Peptidase M4 C-terminal" evidence="8">
    <location>
        <begin position="257"/>
        <end position="423"/>
    </location>
</feature>
<keyword evidence="6 10" id="KW-0482">Metalloprotease</keyword>
<dbReference type="InterPro" id="IPR023612">
    <property type="entry name" value="Peptidase_M4"/>
</dbReference>
<evidence type="ECO:0000256" key="4">
    <source>
        <dbReference type="ARBA" id="ARBA00022801"/>
    </source>
</evidence>
<dbReference type="InterPro" id="IPR013856">
    <property type="entry name" value="Peptidase_M4_domain"/>
</dbReference>
<dbReference type="InterPro" id="IPR027268">
    <property type="entry name" value="Peptidase_M4/M1_CTD_sf"/>
</dbReference>
<keyword evidence="3" id="KW-0479">Metal-binding</keyword>
<dbReference type="Pfam" id="PF02868">
    <property type="entry name" value="Peptidase_M4_C"/>
    <property type="match status" value="1"/>
</dbReference>
<dbReference type="InterPro" id="IPR032475">
    <property type="entry name" value="Protealysin_N_PP"/>
</dbReference>
<keyword evidence="2" id="KW-0645">Protease</keyword>
<feature type="domain" description="Peptidase M4" evidence="7">
    <location>
        <begin position="137"/>
        <end position="253"/>
    </location>
</feature>
<dbReference type="InterPro" id="IPR052759">
    <property type="entry name" value="Metalloprotease_M4"/>
</dbReference>
<proteinExistence type="inferred from homology"/>
<evidence type="ECO:0000313" key="11">
    <source>
        <dbReference type="Proteomes" id="UP001174694"/>
    </source>
</evidence>
<dbReference type="GO" id="GO:0046872">
    <property type="term" value="F:metal ion binding"/>
    <property type="evidence" value="ECO:0007669"/>
    <property type="project" value="UniProtKB-KW"/>
</dbReference>
<organism evidence="10 11">
    <name type="scientific">Pleurostoma richardsiae</name>
    <dbReference type="NCBI Taxonomy" id="41990"/>
    <lineage>
        <taxon>Eukaryota</taxon>
        <taxon>Fungi</taxon>
        <taxon>Dikarya</taxon>
        <taxon>Ascomycota</taxon>
        <taxon>Pezizomycotina</taxon>
        <taxon>Sordariomycetes</taxon>
        <taxon>Sordariomycetidae</taxon>
        <taxon>Calosphaeriales</taxon>
        <taxon>Pleurostomataceae</taxon>
        <taxon>Pleurostoma</taxon>
    </lineage>
</organism>
<evidence type="ECO:0000256" key="1">
    <source>
        <dbReference type="ARBA" id="ARBA00009388"/>
    </source>
</evidence>
<keyword evidence="4" id="KW-0378">Hydrolase</keyword>
<evidence type="ECO:0000259" key="9">
    <source>
        <dbReference type="Pfam" id="PF16485"/>
    </source>
</evidence>
<dbReference type="AlphaFoldDB" id="A0AA38S079"/>
<dbReference type="Pfam" id="PF01447">
    <property type="entry name" value="Peptidase_M4"/>
    <property type="match status" value="1"/>
</dbReference>
<evidence type="ECO:0000259" key="7">
    <source>
        <dbReference type="Pfam" id="PF01447"/>
    </source>
</evidence>